<dbReference type="GO" id="GO:0140359">
    <property type="term" value="F:ABC-type transporter activity"/>
    <property type="evidence" value="ECO:0007669"/>
    <property type="project" value="InterPro"/>
</dbReference>
<evidence type="ECO:0000313" key="7">
    <source>
        <dbReference type="EMBL" id="URQ62678.1"/>
    </source>
</evidence>
<gene>
    <name evidence="7" type="ORF">M9B40_02810</name>
</gene>
<keyword evidence="2 5" id="KW-0812">Transmembrane</keyword>
<dbReference type="Proteomes" id="UP001056381">
    <property type="component" value="Chromosome"/>
</dbReference>
<feature type="transmembrane region" description="Helical" evidence="5">
    <location>
        <begin position="177"/>
        <end position="195"/>
    </location>
</feature>
<dbReference type="Pfam" id="PF12698">
    <property type="entry name" value="ABC2_membrane_3"/>
    <property type="match status" value="1"/>
</dbReference>
<feature type="transmembrane region" description="Helical" evidence="5">
    <location>
        <begin position="316"/>
        <end position="334"/>
    </location>
</feature>
<accession>A0A9Q8TXE5</accession>
<reference evidence="7" key="1">
    <citation type="submission" date="2022-05" db="EMBL/GenBank/DDBJ databases">
        <title>Single-amplified genomics reveal most streamlined microbe among free-living bacteria.</title>
        <authorList>
            <person name="Roda-Garcia J."/>
            <person name="Haro-Moreno J.M."/>
            <person name="Rodriguez-Valera F."/>
            <person name="Almagro-Moreno S."/>
            <person name="Lopez-Perez M."/>
        </authorList>
    </citation>
    <scope>NUCLEOTIDE SEQUENCE</scope>
    <source>
        <strain evidence="7">TMED112-D2-2</strain>
    </source>
</reference>
<dbReference type="EMBL" id="CP097966">
    <property type="protein sequence ID" value="URQ62678.1"/>
    <property type="molecule type" value="Genomic_DNA"/>
</dbReference>
<evidence type="ECO:0000256" key="2">
    <source>
        <dbReference type="ARBA" id="ARBA00022692"/>
    </source>
</evidence>
<feature type="transmembrane region" description="Helical" evidence="5">
    <location>
        <begin position="238"/>
        <end position="262"/>
    </location>
</feature>
<evidence type="ECO:0000256" key="1">
    <source>
        <dbReference type="ARBA" id="ARBA00004141"/>
    </source>
</evidence>
<feature type="transmembrane region" description="Helical" evidence="5">
    <location>
        <begin position="21"/>
        <end position="44"/>
    </location>
</feature>
<dbReference type="InterPro" id="IPR013525">
    <property type="entry name" value="ABC2_TM"/>
</dbReference>
<evidence type="ECO:0000256" key="5">
    <source>
        <dbReference type="SAM" id="Phobius"/>
    </source>
</evidence>
<feature type="transmembrane region" description="Helical" evidence="5">
    <location>
        <begin position="282"/>
        <end position="304"/>
    </location>
</feature>
<sequence>MSKWRVLLNKEILHLFRDTKTILQTVIIPTFITPLLIGAIFWYISSIAQEESIKTYKVSVFGDSELINTLEESERLNIFTKSSVTEVINDVETEVTDVGLSISSNFDGNLNNKLSGEITIYSKNLDTFSQAKNVIESSIRTYENQIREDRLTELNLDEDFIDPIKVIEEDLTTEEEFAGTFVGAFVAFMFIAYILTGSMYPAIDLGAGEKERGTMETLVSTNISTVEIIIGKMFSITLSAVITAIFSTLGFIIPLILIYLFYADSIPQYAFDVIAAIVNPVAILGIFVLIIPLSIFMGSLLLAISIYAKNTKEASLLMGNIVLVFFAPAYVPLINPGMDLDLVGSLIPCFNLALHTNALISGSVDWFLYACSLGSTVIYCLIAVYITYIMFDDEKVIFRS</sequence>
<evidence type="ECO:0000256" key="4">
    <source>
        <dbReference type="ARBA" id="ARBA00023136"/>
    </source>
</evidence>
<dbReference type="PANTHER" id="PTHR43471:SF3">
    <property type="entry name" value="ABC TRANSPORTER PERMEASE PROTEIN NATB"/>
    <property type="match status" value="1"/>
</dbReference>
<feature type="transmembrane region" description="Helical" evidence="5">
    <location>
        <begin position="366"/>
        <end position="391"/>
    </location>
</feature>
<feature type="domain" description="ABC-2 type transporter transmembrane" evidence="6">
    <location>
        <begin position="27"/>
        <end position="388"/>
    </location>
</feature>
<dbReference type="AlphaFoldDB" id="A0A9Q8TXE5"/>
<evidence type="ECO:0000313" key="8">
    <source>
        <dbReference type="Proteomes" id="UP001056381"/>
    </source>
</evidence>
<comment type="subcellular location">
    <subcellularLocation>
        <location evidence="1">Membrane</location>
        <topology evidence="1">Multi-pass membrane protein</topology>
    </subcellularLocation>
</comment>
<evidence type="ECO:0000259" key="6">
    <source>
        <dbReference type="Pfam" id="PF12698"/>
    </source>
</evidence>
<keyword evidence="3 5" id="KW-1133">Transmembrane helix</keyword>
<dbReference type="PANTHER" id="PTHR43471">
    <property type="entry name" value="ABC TRANSPORTER PERMEASE"/>
    <property type="match status" value="1"/>
</dbReference>
<protein>
    <submittedName>
        <fullName evidence="7">ABC transporter permease</fullName>
    </submittedName>
</protein>
<keyword evidence="4 5" id="KW-0472">Membrane</keyword>
<dbReference type="Gene3D" id="3.40.1710.10">
    <property type="entry name" value="abc type-2 transporter like domain"/>
    <property type="match status" value="1"/>
</dbReference>
<proteinExistence type="predicted"/>
<dbReference type="GO" id="GO:0016020">
    <property type="term" value="C:membrane"/>
    <property type="evidence" value="ECO:0007669"/>
    <property type="project" value="UniProtKB-SubCell"/>
</dbReference>
<name>A0A9Q8TXE5_9GAMM</name>
<keyword evidence="8" id="KW-1185">Reference proteome</keyword>
<organism evidence="7 8">
    <name type="scientific">SAR86 cluster bacterium</name>
    <dbReference type="NCBI Taxonomy" id="2030880"/>
    <lineage>
        <taxon>Bacteria</taxon>
        <taxon>Pseudomonadati</taxon>
        <taxon>Pseudomonadota</taxon>
        <taxon>Gammaproteobacteria</taxon>
        <taxon>SAR86 cluster</taxon>
    </lineage>
</organism>
<evidence type="ECO:0000256" key="3">
    <source>
        <dbReference type="ARBA" id="ARBA00022989"/>
    </source>
</evidence>